<evidence type="ECO:0000313" key="4">
    <source>
        <dbReference type="Proteomes" id="UP000616346"/>
    </source>
</evidence>
<dbReference type="InterPro" id="IPR016181">
    <property type="entry name" value="Acyl_CoA_acyltransferase"/>
</dbReference>
<dbReference type="PANTHER" id="PTHR13947">
    <property type="entry name" value="GNAT FAMILY N-ACETYLTRANSFERASE"/>
    <property type="match status" value="1"/>
</dbReference>
<protein>
    <submittedName>
        <fullName evidence="3">GNAT family N-acetyltransferase</fullName>
    </submittedName>
</protein>
<dbReference type="PROSITE" id="PS51186">
    <property type="entry name" value="GNAT"/>
    <property type="match status" value="1"/>
</dbReference>
<gene>
    <name evidence="3" type="ORF">H9626_06800</name>
</gene>
<dbReference type="Proteomes" id="UP000616346">
    <property type="component" value="Unassembled WGS sequence"/>
</dbReference>
<evidence type="ECO:0000259" key="2">
    <source>
        <dbReference type="PROSITE" id="PS51186"/>
    </source>
</evidence>
<sequence length="158" mass="18486">MESETEFIRSSTADDCRDVYALICNMEEKELPYAAFERIFQQQLKDADYACLVYVSDGKVKGCINLRMEYQLHHAERICEIMELSVSPECRSRGIGKQLFDEACHHARQEGCTQIEVCCNRLRTRTHRFYEARGMHNFHYKFSLNFASPQDSVNRLGR</sequence>
<dbReference type="Gene3D" id="3.40.630.30">
    <property type="match status" value="1"/>
</dbReference>
<name>A0ABR8VAX4_9BACT</name>
<keyword evidence="4" id="KW-1185">Reference proteome</keyword>
<dbReference type="SUPFAM" id="SSF55729">
    <property type="entry name" value="Acyl-CoA N-acyltransferases (Nat)"/>
    <property type="match status" value="1"/>
</dbReference>
<dbReference type="EMBL" id="JACSPQ010000005">
    <property type="protein sequence ID" value="MBD8001924.1"/>
    <property type="molecule type" value="Genomic_DNA"/>
</dbReference>
<evidence type="ECO:0000313" key="3">
    <source>
        <dbReference type="EMBL" id="MBD8001924.1"/>
    </source>
</evidence>
<feature type="domain" description="N-acetyltransferase" evidence="2">
    <location>
        <begin position="6"/>
        <end position="154"/>
    </location>
</feature>
<accession>A0ABR8VAX4</accession>
<dbReference type="InterPro" id="IPR000182">
    <property type="entry name" value="GNAT_dom"/>
</dbReference>
<dbReference type="CDD" id="cd04301">
    <property type="entry name" value="NAT_SF"/>
    <property type="match status" value="1"/>
</dbReference>
<dbReference type="InterPro" id="IPR050769">
    <property type="entry name" value="NAT_camello-type"/>
</dbReference>
<organism evidence="3 4">
    <name type="scientific">Phocaeicola faecium</name>
    <dbReference type="NCBI Taxonomy" id="2762213"/>
    <lineage>
        <taxon>Bacteria</taxon>
        <taxon>Pseudomonadati</taxon>
        <taxon>Bacteroidota</taxon>
        <taxon>Bacteroidia</taxon>
        <taxon>Bacteroidales</taxon>
        <taxon>Bacteroidaceae</taxon>
        <taxon>Phocaeicola</taxon>
    </lineage>
</organism>
<keyword evidence="1" id="KW-0808">Transferase</keyword>
<proteinExistence type="predicted"/>
<reference evidence="3 4" key="1">
    <citation type="submission" date="2020-08" db="EMBL/GenBank/DDBJ databases">
        <title>A Genomic Blueprint of the Chicken Gut Microbiome.</title>
        <authorList>
            <person name="Gilroy R."/>
            <person name="Ravi A."/>
            <person name="Getino M."/>
            <person name="Pursley I."/>
            <person name="Horton D.L."/>
            <person name="Alikhan N.-F."/>
            <person name="Baker D."/>
            <person name="Gharbi K."/>
            <person name="Hall N."/>
            <person name="Watson M."/>
            <person name="Adriaenssens E.M."/>
            <person name="Foster-Nyarko E."/>
            <person name="Jarju S."/>
            <person name="Secka A."/>
            <person name="Antonio M."/>
            <person name="Oren A."/>
            <person name="Chaudhuri R."/>
            <person name="La Ragione R.M."/>
            <person name="Hildebrand F."/>
            <person name="Pallen M.J."/>
        </authorList>
    </citation>
    <scope>NUCLEOTIDE SEQUENCE [LARGE SCALE GENOMIC DNA]</scope>
    <source>
        <strain evidence="3 4">Sa1YUN3</strain>
    </source>
</reference>
<dbReference type="Pfam" id="PF00583">
    <property type="entry name" value="Acetyltransf_1"/>
    <property type="match status" value="1"/>
</dbReference>
<evidence type="ECO:0000256" key="1">
    <source>
        <dbReference type="ARBA" id="ARBA00022679"/>
    </source>
</evidence>
<dbReference type="PANTHER" id="PTHR13947:SF37">
    <property type="entry name" value="LD18367P"/>
    <property type="match status" value="1"/>
</dbReference>
<dbReference type="RefSeq" id="WP_178257585.1">
    <property type="nucleotide sequence ID" value="NZ_JACSPQ010000005.1"/>
</dbReference>
<comment type="caution">
    <text evidence="3">The sequence shown here is derived from an EMBL/GenBank/DDBJ whole genome shotgun (WGS) entry which is preliminary data.</text>
</comment>